<dbReference type="STRING" id="1035707.SAMN05216552_1001213"/>
<dbReference type="GO" id="GO:0016747">
    <property type="term" value="F:acyltransferase activity, transferring groups other than amino-acyl groups"/>
    <property type="evidence" value="ECO:0007669"/>
    <property type="project" value="InterPro"/>
</dbReference>
<dbReference type="PANTHER" id="PTHR23028:SF53">
    <property type="entry name" value="ACYL_TRANSF_3 DOMAIN-CONTAINING PROTEIN"/>
    <property type="match status" value="1"/>
</dbReference>
<name>A0A1I7EXH1_9BURK</name>
<keyword evidence="3" id="KW-0378">Hydrolase</keyword>
<protein>
    <submittedName>
        <fullName evidence="3">Peptidoglycan/LPS O-acetylase OafA/YrhL, contains acyltransferase and SGNH-hydrolase domains</fullName>
    </submittedName>
</protein>
<proteinExistence type="predicted"/>
<feature type="transmembrane region" description="Helical" evidence="1">
    <location>
        <begin position="50"/>
        <end position="72"/>
    </location>
</feature>
<dbReference type="PANTHER" id="PTHR23028">
    <property type="entry name" value="ACETYLTRANSFERASE"/>
    <property type="match status" value="1"/>
</dbReference>
<keyword evidence="4" id="KW-1185">Reference proteome</keyword>
<dbReference type="Pfam" id="PF01757">
    <property type="entry name" value="Acyl_transf_3"/>
    <property type="match status" value="1"/>
</dbReference>
<dbReference type="GO" id="GO:0016787">
    <property type="term" value="F:hydrolase activity"/>
    <property type="evidence" value="ECO:0007669"/>
    <property type="project" value="UniProtKB-KW"/>
</dbReference>
<feature type="domain" description="Acyltransferase 3" evidence="2">
    <location>
        <begin position="26"/>
        <end position="367"/>
    </location>
</feature>
<feature type="transmembrane region" description="Helical" evidence="1">
    <location>
        <begin position="311"/>
        <end position="330"/>
    </location>
</feature>
<accession>A0A1I7EXH1</accession>
<keyword evidence="1" id="KW-0812">Transmembrane</keyword>
<dbReference type="GO" id="GO:0009103">
    <property type="term" value="P:lipopolysaccharide biosynthetic process"/>
    <property type="evidence" value="ECO:0007669"/>
    <property type="project" value="TreeGrafter"/>
</dbReference>
<keyword evidence="1" id="KW-0472">Membrane</keyword>
<organism evidence="3 4">
    <name type="scientific">Pseudoduganella namucuonensis</name>
    <dbReference type="NCBI Taxonomy" id="1035707"/>
    <lineage>
        <taxon>Bacteria</taxon>
        <taxon>Pseudomonadati</taxon>
        <taxon>Pseudomonadota</taxon>
        <taxon>Betaproteobacteria</taxon>
        <taxon>Burkholderiales</taxon>
        <taxon>Oxalobacteraceae</taxon>
        <taxon>Telluria group</taxon>
        <taxon>Pseudoduganella</taxon>
    </lineage>
</organism>
<feature type="transmembrane region" description="Helical" evidence="1">
    <location>
        <begin position="350"/>
        <end position="371"/>
    </location>
</feature>
<feature type="transmembrane region" description="Helical" evidence="1">
    <location>
        <begin position="125"/>
        <end position="142"/>
    </location>
</feature>
<feature type="transmembrane region" description="Helical" evidence="1">
    <location>
        <begin position="92"/>
        <end position="113"/>
    </location>
</feature>
<dbReference type="EMBL" id="FPBO01000001">
    <property type="protein sequence ID" value="SFU28579.1"/>
    <property type="molecule type" value="Genomic_DNA"/>
</dbReference>
<gene>
    <name evidence="3" type="ORF">SAMN05216552_1001213</name>
</gene>
<dbReference type="AlphaFoldDB" id="A0A1I7EXH1"/>
<dbReference type="Proteomes" id="UP000199391">
    <property type="component" value="Unassembled WGS sequence"/>
</dbReference>
<dbReference type="InterPro" id="IPR002656">
    <property type="entry name" value="Acyl_transf_3_dom"/>
</dbReference>
<sequence>MQPSRVSLTGHGSSLVSNISASRAPGLDLLRAIAIIWVMLYHYENYGGRLAAFVGYGWMGVDLFFVLSGYLIGWQLLRPYAGGEVPRWGRFFLRRAFRILPPYLAVLGLYVLLPALREREGMQPLWMFLTFGWNLFASYGPNLAFSHAWSLCVEEHFYLLLPPLVWLLARRPRAWKTVCVILLVLAGGMALRAWLWRHQVAPVLDVHSGEGNMFQRYIESIYYPTYTRLDGLLAGVTLAAIRAFRPAWWAWAMARGWLFLAPGLAMVFAAGWIFRDIFGFAGAVIGYPLLSAGLALVLVAAASPATWPGRVSIPGVRAIAGMAFSLYLIHKMAYHQVQQHLGAYLDGSPLLGFLAFNLAALAAGTMLYLLVERPALRLRRRVGG</sequence>
<dbReference type="GO" id="GO:0016020">
    <property type="term" value="C:membrane"/>
    <property type="evidence" value="ECO:0007669"/>
    <property type="project" value="TreeGrafter"/>
</dbReference>
<feature type="transmembrane region" description="Helical" evidence="1">
    <location>
        <begin position="280"/>
        <end position="299"/>
    </location>
</feature>
<reference evidence="4" key="1">
    <citation type="submission" date="2016-10" db="EMBL/GenBank/DDBJ databases">
        <authorList>
            <person name="Varghese N."/>
            <person name="Submissions S."/>
        </authorList>
    </citation>
    <scope>NUCLEOTIDE SEQUENCE [LARGE SCALE GENOMIC DNA]</scope>
    <source>
        <strain evidence="4">CGMCC 1.11014</strain>
    </source>
</reference>
<dbReference type="InterPro" id="IPR050879">
    <property type="entry name" value="Acyltransferase_3"/>
</dbReference>
<feature type="transmembrane region" description="Helical" evidence="1">
    <location>
        <begin position="256"/>
        <end position="274"/>
    </location>
</feature>
<keyword evidence="3" id="KW-0012">Acyltransferase</keyword>
<keyword evidence="3" id="KW-0808">Transferase</keyword>
<keyword evidence="1" id="KW-1133">Transmembrane helix</keyword>
<feature type="transmembrane region" description="Helical" evidence="1">
    <location>
        <begin position="175"/>
        <end position="195"/>
    </location>
</feature>
<evidence type="ECO:0000313" key="3">
    <source>
        <dbReference type="EMBL" id="SFU28579.1"/>
    </source>
</evidence>
<evidence type="ECO:0000313" key="4">
    <source>
        <dbReference type="Proteomes" id="UP000199391"/>
    </source>
</evidence>
<evidence type="ECO:0000259" key="2">
    <source>
        <dbReference type="Pfam" id="PF01757"/>
    </source>
</evidence>
<evidence type="ECO:0000256" key="1">
    <source>
        <dbReference type="SAM" id="Phobius"/>
    </source>
</evidence>